<dbReference type="AlphaFoldDB" id="A0A251QFE8"/>
<protein>
    <submittedName>
        <fullName evidence="1">Uncharacterized protein</fullName>
    </submittedName>
</protein>
<dbReference type="Gramene" id="ONI22120">
    <property type="protein sequence ID" value="ONI22120"/>
    <property type="gene ID" value="PRUPE_2G108500"/>
</dbReference>
<organism evidence="1 2">
    <name type="scientific">Prunus persica</name>
    <name type="common">Peach</name>
    <name type="synonym">Amygdalus persica</name>
    <dbReference type="NCBI Taxonomy" id="3760"/>
    <lineage>
        <taxon>Eukaryota</taxon>
        <taxon>Viridiplantae</taxon>
        <taxon>Streptophyta</taxon>
        <taxon>Embryophyta</taxon>
        <taxon>Tracheophyta</taxon>
        <taxon>Spermatophyta</taxon>
        <taxon>Magnoliopsida</taxon>
        <taxon>eudicotyledons</taxon>
        <taxon>Gunneridae</taxon>
        <taxon>Pentapetalae</taxon>
        <taxon>rosids</taxon>
        <taxon>fabids</taxon>
        <taxon>Rosales</taxon>
        <taxon>Rosaceae</taxon>
        <taxon>Amygdaloideae</taxon>
        <taxon>Amygdaleae</taxon>
        <taxon>Prunus</taxon>
    </lineage>
</organism>
<reference evidence="1 2" key="1">
    <citation type="journal article" date="2013" name="Nat. Genet.">
        <title>The high-quality draft genome of peach (Prunus persica) identifies unique patterns of genetic diversity, domestication and genome evolution.</title>
        <authorList>
            <consortium name="International Peach Genome Initiative"/>
            <person name="Verde I."/>
            <person name="Abbott A.G."/>
            <person name="Scalabrin S."/>
            <person name="Jung S."/>
            <person name="Shu S."/>
            <person name="Marroni F."/>
            <person name="Zhebentyayeva T."/>
            <person name="Dettori M.T."/>
            <person name="Grimwood J."/>
            <person name="Cattonaro F."/>
            <person name="Zuccolo A."/>
            <person name="Rossini L."/>
            <person name="Jenkins J."/>
            <person name="Vendramin E."/>
            <person name="Meisel L.A."/>
            <person name="Decroocq V."/>
            <person name="Sosinski B."/>
            <person name="Prochnik S."/>
            <person name="Mitros T."/>
            <person name="Policriti A."/>
            <person name="Cipriani G."/>
            <person name="Dondini L."/>
            <person name="Ficklin S."/>
            <person name="Goodstein D.M."/>
            <person name="Xuan P."/>
            <person name="Del Fabbro C."/>
            <person name="Aramini V."/>
            <person name="Copetti D."/>
            <person name="Gonzalez S."/>
            <person name="Horner D.S."/>
            <person name="Falchi R."/>
            <person name="Lucas S."/>
            <person name="Mica E."/>
            <person name="Maldonado J."/>
            <person name="Lazzari B."/>
            <person name="Bielenberg D."/>
            <person name="Pirona R."/>
            <person name="Miculan M."/>
            <person name="Barakat A."/>
            <person name="Testolin R."/>
            <person name="Stella A."/>
            <person name="Tartarini S."/>
            <person name="Tonutti P."/>
            <person name="Arus P."/>
            <person name="Orellana A."/>
            <person name="Wells C."/>
            <person name="Main D."/>
            <person name="Vizzotto G."/>
            <person name="Silva H."/>
            <person name="Salamini F."/>
            <person name="Schmutz J."/>
            <person name="Morgante M."/>
            <person name="Rokhsar D.S."/>
        </authorList>
    </citation>
    <scope>NUCLEOTIDE SEQUENCE [LARGE SCALE GENOMIC DNA]</scope>
    <source>
        <strain evidence="2">cv. Nemared</strain>
    </source>
</reference>
<sequence>MVTHTNHDSYKLGIHLQSSQALVWRPHAREWHGAEMVSCMILVFLSVIVHSEKPVAGDDVHFAGELQVRVVWSNIKWLNFLWFQIFKIQK</sequence>
<proteinExistence type="predicted"/>
<keyword evidence="2" id="KW-1185">Reference proteome</keyword>
<evidence type="ECO:0000313" key="1">
    <source>
        <dbReference type="EMBL" id="ONI22120.1"/>
    </source>
</evidence>
<dbReference type="Proteomes" id="UP000006882">
    <property type="component" value="Chromosome G2"/>
</dbReference>
<name>A0A251QFE8_PRUPE</name>
<accession>A0A251QFE8</accession>
<dbReference type="EMBL" id="CM007652">
    <property type="protein sequence ID" value="ONI22120.1"/>
    <property type="molecule type" value="Genomic_DNA"/>
</dbReference>
<evidence type="ECO:0000313" key="2">
    <source>
        <dbReference type="Proteomes" id="UP000006882"/>
    </source>
</evidence>
<gene>
    <name evidence="1" type="ORF">PRUPE_2G108500</name>
</gene>